<feature type="coiled-coil region" evidence="1">
    <location>
        <begin position="284"/>
        <end position="339"/>
    </location>
</feature>
<dbReference type="EMBL" id="MEKH01000015">
    <property type="protein sequence ID" value="ODN96279.1"/>
    <property type="molecule type" value="Genomic_DNA"/>
</dbReference>
<feature type="compositionally biased region" description="Acidic residues" evidence="2">
    <location>
        <begin position="91"/>
        <end position="101"/>
    </location>
</feature>
<name>A0A1E3J5Y5_9TREE</name>
<feature type="region of interest" description="Disordered" evidence="2">
    <location>
        <begin position="72"/>
        <end position="151"/>
    </location>
</feature>
<evidence type="ECO:0000256" key="1">
    <source>
        <dbReference type="SAM" id="Coils"/>
    </source>
</evidence>
<feature type="compositionally biased region" description="Polar residues" evidence="2">
    <location>
        <begin position="351"/>
        <end position="371"/>
    </location>
</feature>
<keyword evidence="1" id="KW-0175">Coiled coil</keyword>
<accession>A0A1E3J5Y5</accession>
<evidence type="ECO:0000313" key="3">
    <source>
        <dbReference type="EMBL" id="ODN96279.1"/>
    </source>
</evidence>
<reference evidence="3 4" key="1">
    <citation type="submission" date="2016-06" db="EMBL/GenBank/DDBJ databases">
        <title>Evolution of pathogenesis and genome organization in the Tremellales.</title>
        <authorList>
            <person name="Cuomo C."/>
            <person name="Litvintseva A."/>
            <person name="Heitman J."/>
            <person name="Chen Y."/>
            <person name="Sun S."/>
            <person name="Springer D."/>
            <person name="Dromer F."/>
            <person name="Young S."/>
            <person name="Zeng Q."/>
            <person name="Chapman S."/>
            <person name="Gujja S."/>
            <person name="Saif S."/>
            <person name="Birren B."/>
        </authorList>
    </citation>
    <scope>NUCLEOTIDE SEQUENCE [LARGE SCALE GENOMIC DNA]</scope>
    <source>
        <strain evidence="3 4">CBS 6273</strain>
    </source>
</reference>
<gene>
    <name evidence="3" type="ORF">I350_08292</name>
</gene>
<feature type="region of interest" description="Disordered" evidence="2">
    <location>
        <begin position="349"/>
        <end position="371"/>
    </location>
</feature>
<dbReference type="Proteomes" id="UP000095149">
    <property type="component" value="Unassembled WGS sequence"/>
</dbReference>
<organism evidence="3 4">
    <name type="scientific">Cryptococcus amylolentus CBS 6273</name>
    <dbReference type="NCBI Taxonomy" id="1296118"/>
    <lineage>
        <taxon>Eukaryota</taxon>
        <taxon>Fungi</taxon>
        <taxon>Dikarya</taxon>
        <taxon>Basidiomycota</taxon>
        <taxon>Agaricomycotina</taxon>
        <taxon>Tremellomycetes</taxon>
        <taxon>Tremellales</taxon>
        <taxon>Cryptococcaceae</taxon>
        <taxon>Cryptococcus</taxon>
    </lineage>
</organism>
<feature type="region of interest" description="Disordered" evidence="2">
    <location>
        <begin position="409"/>
        <end position="483"/>
    </location>
</feature>
<feature type="compositionally biased region" description="Polar residues" evidence="2">
    <location>
        <begin position="77"/>
        <end position="86"/>
    </location>
</feature>
<protein>
    <submittedName>
        <fullName evidence="3">Uncharacterized protein</fullName>
    </submittedName>
</protein>
<proteinExistence type="predicted"/>
<evidence type="ECO:0000313" key="4">
    <source>
        <dbReference type="Proteomes" id="UP000095149"/>
    </source>
</evidence>
<evidence type="ECO:0000256" key="2">
    <source>
        <dbReference type="SAM" id="MobiDB-lite"/>
    </source>
</evidence>
<feature type="compositionally biased region" description="Basic and acidic residues" evidence="2">
    <location>
        <begin position="441"/>
        <end position="454"/>
    </location>
</feature>
<feature type="region of interest" description="Disordered" evidence="2">
    <location>
        <begin position="1"/>
        <end position="20"/>
    </location>
</feature>
<dbReference type="AlphaFoldDB" id="A0A1E3J5Y5"/>
<sequence>MLATAHKGLDMLEPPVGGPSTITIEPPSQYLLPPHISILRVAVIKKSMDLRTEAWGTEAFFSETEVRVHPSSVLPASDSSVNQLSNHAGVDESEEEGEAGDDSTAQCGLGSQLASSNTPAPRRKKTGGRKSAAATAGAVTSETVGAKRTPLDLPHEMTRQYTCIPADLVKGDLTSHGQKAYEAAHQLLRLKFDCGADFMLYITDGKKGKFVATDGFLDSKPVPDVDLDLVPTSNIWRDQTIDFSGPVSTNSPSGMTGLIYHLCSIAAKGAGNLFGKGSKSKADQDGLKLENDRLRKELEEHRARAGLESSARQNFLAMQEELQEEMKCLKATIASLRTEVVALRGGLVDSTDPTTASQSPSLFPASASTELRSGPERLLHLDDRPTSVSQDLLLTEGDPGARSHVYHAETYLGPSPGPSSGASARSVNDLGPRDGQSPHRRPAERAAGGRDGAEYARQGGGLSGQGHQEGQYGPGTASHGRWGAYGGGQGDVYSNQGEVHGRQREVLCGQGRTIWRARERSVW</sequence>
<comment type="caution">
    <text evidence="3">The sequence shown here is derived from an EMBL/GenBank/DDBJ whole genome shotgun (WGS) entry which is preliminary data.</text>
</comment>